<keyword evidence="2" id="KW-0808">Transferase</keyword>
<proteinExistence type="predicted"/>
<keyword evidence="1" id="KW-0732">Signal</keyword>
<name>A0ABP0IIL3_9DINO</name>
<evidence type="ECO:0000256" key="1">
    <source>
        <dbReference type="SAM" id="SignalP"/>
    </source>
</evidence>
<dbReference type="EMBL" id="CAXAMM010004113">
    <property type="protein sequence ID" value="CAK9002432.1"/>
    <property type="molecule type" value="Genomic_DNA"/>
</dbReference>
<dbReference type="Proteomes" id="UP001642464">
    <property type="component" value="Unassembled WGS sequence"/>
</dbReference>
<feature type="chain" id="PRO_5045157601" evidence="1">
    <location>
        <begin position="25"/>
        <end position="366"/>
    </location>
</feature>
<dbReference type="GO" id="GO:0016301">
    <property type="term" value="F:kinase activity"/>
    <property type="evidence" value="ECO:0007669"/>
    <property type="project" value="UniProtKB-KW"/>
</dbReference>
<evidence type="ECO:0000313" key="2">
    <source>
        <dbReference type="EMBL" id="CAK9002432.1"/>
    </source>
</evidence>
<accession>A0ABP0IIL3</accession>
<protein>
    <submittedName>
        <fullName evidence="2">CDPK-related kinase 1</fullName>
    </submittedName>
</protein>
<organism evidence="2 3">
    <name type="scientific">Durusdinium trenchii</name>
    <dbReference type="NCBI Taxonomy" id="1381693"/>
    <lineage>
        <taxon>Eukaryota</taxon>
        <taxon>Sar</taxon>
        <taxon>Alveolata</taxon>
        <taxon>Dinophyceae</taxon>
        <taxon>Suessiales</taxon>
        <taxon>Symbiodiniaceae</taxon>
        <taxon>Durusdinium</taxon>
    </lineage>
</organism>
<evidence type="ECO:0000313" key="3">
    <source>
        <dbReference type="Proteomes" id="UP001642464"/>
    </source>
</evidence>
<keyword evidence="3" id="KW-1185">Reference proteome</keyword>
<keyword evidence="2" id="KW-0418">Kinase</keyword>
<gene>
    <name evidence="2" type="ORF">SCF082_LOCUS7332</name>
</gene>
<comment type="caution">
    <text evidence="2">The sequence shown here is derived from an EMBL/GenBank/DDBJ whole genome shotgun (WGS) entry which is preliminary data.</text>
</comment>
<sequence>MRAVPELMSSAMKLVVFLLWVVAGKENCSNTGLTLVQKRQVSTKLQPKAPGRAVPVPIQLNEPVRLRSGDGQYLRCDGARVWKGATGSDFQLLAPRNRLGLPRARVESGQLVELACGGRSLVTLQEKVEAMPEGQPAGQFILQKKQGEGALMEDQQVLVLNPTDLKALMLEGEELRWRTASVEEPGEAFFLEVSKGKNWNRWEVLTDPEGFCDATLHCHRRLKVRCKAPDGTTLHFADCDHEARPWSFEHCFRSPLGSCIDIAESDCTDVPGSWWNREGKTCSEYKQSDCARDANVRSACGFTCKSKACTPKKEKLVHKPDDGCYDDEEYRSAFDWHCNSFANRDCSVYHFREELMQACKRSCKLC</sequence>
<reference evidence="2 3" key="1">
    <citation type="submission" date="2024-02" db="EMBL/GenBank/DDBJ databases">
        <authorList>
            <person name="Chen Y."/>
            <person name="Shah S."/>
            <person name="Dougan E. K."/>
            <person name="Thang M."/>
            <person name="Chan C."/>
        </authorList>
    </citation>
    <scope>NUCLEOTIDE SEQUENCE [LARGE SCALE GENOMIC DNA]</scope>
</reference>
<feature type="signal peptide" evidence="1">
    <location>
        <begin position="1"/>
        <end position="24"/>
    </location>
</feature>